<feature type="compositionally biased region" description="Low complexity" evidence="1">
    <location>
        <begin position="93"/>
        <end position="104"/>
    </location>
</feature>
<protein>
    <submittedName>
        <fullName evidence="2">Uncharacterized protein</fullName>
    </submittedName>
</protein>
<dbReference type="AlphaFoldDB" id="A0A195EKK1"/>
<dbReference type="Proteomes" id="UP000078492">
    <property type="component" value="Unassembled WGS sequence"/>
</dbReference>
<keyword evidence="3" id="KW-1185">Reference proteome</keyword>
<dbReference type="EMBL" id="KQ978739">
    <property type="protein sequence ID" value="KYN28768.1"/>
    <property type="molecule type" value="Genomic_DNA"/>
</dbReference>
<evidence type="ECO:0000313" key="2">
    <source>
        <dbReference type="EMBL" id="KYN28768.1"/>
    </source>
</evidence>
<name>A0A195EKK1_9HYME</name>
<gene>
    <name evidence="2" type="ORF">ALC57_01731</name>
</gene>
<evidence type="ECO:0000256" key="1">
    <source>
        <dbReference type="SAM" id="MobiDB-lite"/>
    </source>
</evidence>
<evidence type="ECO:0000313" key="3">
    <source>
        <dbReference type="Proteomes" id="UP000078492"/>
    </source>
</evidence>
<organism evidence="2 3">
    <name type="scientific">Trachymyrmex cornetzi</name>
    <dbReference type="NCBI Taxonomy" id="471704"/>
    <lineage>
        <taxon>Eukaryota</taxon>
        <taxon>Metazoa</taxon>
        <taxon>Ecdysozoa</taxon>
        <taxon>Arthropoda</taxon>
        <taxon>Hexapoda</taxon>
        <taxon>Insecta</taxon>
        <taxon>Pterygota</taxon>
        <taxon>Neoptera</taxon>
        <taxon>Endopterygota</taxon>
        <taxon>Hymenoptera</taxon>
        <taxon>Apocrita</taxon>
        <taxon>Aculeata</taxon>
        <taxon>Formicoidea</taxon>
        <taxon>Formicidae</taxon>
        <taxon>Myrmicinae</taxon>
        <taxon>Trachymyrmex</taxon>
    </lineage>
</organism>
<proteinExistence type="predicted"/>
<feature type="region of interest" description="Disordered" evidence="1">
    <location>
        <begin position="90"/>
        <end position="122"/>
    </location>
</feature>
<sequence>MHILQTHTHLAPGIEANMVTQLAKYDNEYFLGKYLVARCCSRNGRDSLEPLCVSRSSFNEGEVGVMKAYLLLADLVSSFIRGSNRDPVFLNKSSSGSTDTRSFSAEPRRVRGKGGDGSGGGSDDGGGVVACCLIEFGKVEIRVERFNGSPLPPIYPEGREQREWRENRKSRQDGRFIHVVVISSDFPPVLFVRHWAGNEHSGRERGVQAHLLWWIKIGVYTKRLVKGHQLVPHKTYTKHGRPPAYLAYVACLYSDKVKVQSPCV</sequence>
<reference evidence="2 3" key="1">
    <citation type="submission" date="2015-09" db="EMBL/GenBank/DDBJ databases">
        <title>Trachymyrmex cornetzi WGS genome.</title>
        <authorList>
            <person name="Nygaard S."/>
            <person name="Hu H."/>
            <person name="Boomsma J."/>
            <person name="Zhang G."/>
        </authorList>
    </citation>
    <scope>NUCLEOTIDE SEQUENCE [LARGE SCALE GENOMIC DNA]</scope>
    <source>
        <strain evidence="2">Tcor2-1</strain>
        <tissue evidence="2">Whole body</tissue>
    </source>
</reference>
<accession>A0A195EKK1</accession>